<feature type="transmembrane region" description="Helical" evidence="1">
    <location>
        <begin position="12"/>
        <end position="34"/>
    </location>
</feature>
<accession>A0A267MJL1</accession>
<dbReference type="EMBL" id="NIBG01000006">
    <property type="protein sequence ID" value="PAB59759.1"/>
    <property type="molecule type" value="Genomic_DNA"/>
</dbReference>
<sequence>MLEKKRFSISTIIAILMGVGAIVVFTPVLLFVLIPIGVICLEQFWDDILLWGASLYDKRRK</sequence>
<evidence type="ECO:0000313" key="3">
    <source>
        <dbReference type="Proteomes" id="UP000216024"/>
    </source>
</evidence>
<keyword evidence="3" id="KW-1185">Reference proteome</keyword>
<evidence type="ECO:0000313" key="2">
    <source>
        <dbReference type="EMBL" id="PAB59759.1"/>
    </source>
</evidence>
<keyword evidence="1" id="KW-0812">Transmembrane</keyword>
<dbReference type="Proteomes" id="UP000216024">
    <property type="component" value="Unassembled WGS sequence"/>
</dbReference>
<name>A0A267MJL1_9FIRM</name>
<keyword evidence="1" id="KW-0472">Membrane</keyword>
<reference evidence="2 3" key="1">
    <citation type="submission" date="2017-06" db="EMBL/GenBank/DDBJ databases">
        <title>Draft genome sequence of anaerobic fermentative bacterium Anaeromicrobium sediminis DY2726D isolated from West Pacific Ocean sediments.</title>
        <authorList>
            <person name="Zeng X."/>
        </authorList>
    </citation>
    <scope>NUCLEOTIDE SEQUENCE [LARGE SCALE GENOMIC DNA]</scope>
    <source>
        <strain evidence="2 3">DY2726D</strain>
    </source>
</reference>
<protein>
    <submittedName>
        <fullName evidence="2">Uncharacterized protein</fullName>
    </submittedName>
</protein>
<proteinExistence type="predicted"/>
<organism evidence="2 3">
    <name type="scientific">Anaeromicrobium sediminis</name>
    <dbReference type="NCBI Taxonomy" id="1478221"/>
    <lineage>
        <taxon>Bacteria</taxon>
        <taxon>Bacillati</taxon>
        <taxon>Bacillota</taxon>
        <taxon>Clostridia</taxon>
        <taxon>Peptostreptococcales</taxon>
        <taxon>Thermotaleaceae</taxon>
        <taxon>Anaeromicrobium</taxon>
    </lineage>
</organism>
<keyword evidence="1" id="KW-1133">Transmembrane helix</keyword>
<dbReference type="AlphaFoldDB" id="A0A267MJL1"/>
<gene>
    <name evidence="2" type="ORF">CCE28_09340</name>
</gene>
<comment type="caution">
    <text evidence="2">The sequence shown here is derived from an EMBL/GenBank/DDBJ whole genome shotgun (WGS) entry which is preliminary data.</text>
</comment>
<evidence type="ECO:0000256" key="1">
    <source>
        <dbReference type="SAM" id="Phobius"/>
    </source>
</evidence>